<feature type="transmembrane region" description="Helical" evidence="6">
    <location>
        <begin position="66"/>
        <end position="82"/>
    </location>
</feature>
<evidence type="ECO:0000313" key="8">
    <source>
        <dbReference type="EMBL" id="MDE4166246.1"/>
    </source>
</evidence>
<dbReference type="AlphaFoldDB" id="A0A1B0ZSW3"/>
<dbReference type="InterPro" id="IPR003339">
    <property type="entry name" value="ABC/ECF_trnsptr_transmembrane"/>
</dbReference>
<keyword evidence="4 6" id="KW-1133">Transmembrane helix</keyword>
<gene>
    <name evidence="7" type="primary">bioN</name>
    <name evidence="7" type="ORF">JL2886_02300</name>
    <name evidence="8" type="ORF">PXK24_11105</name>
</gene>
<dbReference type="Proteomes" id="UP000092565">
    <property type="component" value="Chromosome"/>
</dbReference>
<dbReference type="PATRIC" id="fig|60890.4.peg.2229"/>
<evidence type="ECO:0000313" key="9">
    <source>
        <dbReference type="Proteomes" id="UP000092565"/>
    </source>
</evidence>
<proteinExistence type="inferred from homology"/>
<dbReference type="OrthoDB" id="5868344at2"/>
<dbReference type="EMBL" id="CP015124">
    <property type="protein sequence ID" value="ANP37189.1"/>
    <property type="molecule type" value="Genomic_DNA"/>
</dbReference>
<evidence type="ECO:0000256" key="1">
    <source>
        <dbReference type="ARBA" id="ARBA00004141"/>
    </source>
</evidence>
<feature type="transmembrane region" description="Helical" evidence="6">
    <location>
        <begin position="38"/>
        <end position="59"/>
    </location>
</feature>
<dbReference type="Pfam" id="PF02361">
    <property type="entry name" value="CbiQ"/>
    <property type="match status" value="1"/>
</dbReference>
<comment type="subcellular location">
    <subcellularLocation>
        <location evidence="1">Membrane</location>
        <topology evidence="1">Multi-pass membrane protein</topology>
    </subcellularLocation>
</comment>
<evidence type="ECO:0000256" key="4">
    <source>
        <dbReference type="ARBA" id="ARBA00022989"/>
    </source>
</evidence>
<evidence type="ECO:0000256" key="3">
    <source>
        <dbReference type="ARBA" id="ARBA00022692"/>
    </source>
</evidence>
<sequence>MISLTSPVETWAHRWPAGLKLAILCATTVVLFSLKTPAAQGGALALTLGLYLSAGRVFATSGLRTLRILWPFFLVIALWHLIEGTPATGMTIALRLTTAVALANFVTMTTRLTDMVGVAAWLLTPFRRIGLSTRTLETAIALVIRFGPLLAHRGADLAEAWRARSPRRPSWRIALPMTILALDDADHVAEALKARGGVQ</sequence>
<evidence type="ECO:0000256" key="2">
    <source>
        <dbReference type="ARBA" id="ARBA00008564"/>
    </source>
</evidence>
<name>A0A1B0ZSW3_9RHOB</name>
<comment type="similarity">
    <text evidence="2">Belongs to the CbiQ family.</text>
</comment>
<dbReference type="EMBL" id="JARCJK010000004">
    <property type="protein sequence ID" value="MDE4166246.1"/>
    <property type="molecule type" value="Genomic_DNA"/>
</dbReference>
<evidence type="ECO:0000313" key="7">
    <source>
        <dbReference type="EMBL" id="ANP37189.1"/>
    </source>
</evidence>
<dbReference type="GO" id="GO:0005886">
    <property type="term" value="C:plasma membrane"/>
    <property type="evidence" value="ECO:0007669"/>
    <property type="project" value="UniProtKB-ARBA"/>
</dbReference>
<dbReference type="CDD" id="cd16914">
    <property type="entry name" value="EcfT"/>
    <property type="match status" value="1"/>
</dbReference>
<keyword evidence="9" id="KW-1185">Reference proteome</keyword>
<keyword evidence="5 6" id="KW-0472">Membrane</keyword>
<evidence type="ECO:0000256" key="6">
    <source>
        <dbReference type="SAM" id="Phobius"/>
    </source>
</evidence>
<dbReference type="Proteomes" id="UP001218364">
    <property type="component" value="Unassembled WGS sequence"/>
</dbReference>
<feature type="transmembrane region" description="Helical" evidence="6">
    <location>
        <begin position="12"/>
        <end position="32"/>
    </location>
</feature>
<keyword evidence="3 6" id="KW-0812">Transmembrane</keyword>
<reference evidence="7 9" key="1">
    <citation type="submission" date="2016-04" db="EMBL/GenBank/DDBJ databases">
        <authorList>
            <person name="Evans L.H."/>
            <person name="Alamgir A."/>
            <person name="Owens N."/>
            <person name="Weber N.D."/>
            <person name="Virtaneva K."/>
            <person name="Barbian K."/>
            <person name="Babar A."/>
            <person name="Rosenke K."/>
        </authorList>
    </citation>
    <scope>NUCLEOTIDE SEQUENCE [LARGE SCALE GENOMIC DNA]</scope>
    <source>
        <strain evidence="7 9">JL2886</strain>
    </source>
</reference>
<protein>
    <submittedName>
        <fullName evidence="7">ABC transporter permease</fullName>
    </submittedName>
    <submittedName>
        <fullName evidence="8">Energy-coupling factor transporter transmembrane protein EcfT</fullName>
    </submittedName>
</protein>
<accession>A0A1B0ZSW3</accession>
<organism evidence="7 9">
    <name type="scientific">Phaeobacter gallaeciensis</name>
    <dbReference type="NCBI Taxonomy" id="60890"/>
    <lineage>
        <taxon>Bacteria</taxon>
        <taxon>Pseudomonadati</taxon>
        <taxon>Pseudomonadota</taxon>
        <taxon>Alphaproteobacteria</taxon>
        <taxon>Rhodobacterales</taxon>
        <taxon>Roseobacteraceae</taxon>
        <taxon>Phaeobacter</taxon>
    </lineage>
</organism>
<evidence type="ECO:0000313" key="10">
    <source>
        <dbReference type="Proteomes" id="UP001218364"/>
    </source>
</evidence>
<feature type="transmembrane region" description="Helical" evidence="6">
    <location>
        <begin position="102"/>
        <end position="124"/>
    </location>
</feature>
<evidence type="ECO:0000256" key="5">
    <source>
        <dbReference type="ARBA" id="ARBA00023136"/>
    </source>
</evidence>
<dbReference type="RefSeq" id="WP_065272046.1">
    <property type="nucleotide sequence ID" value="NZ_CP015124.1"/>
</dbReference>
<reference evidence="8 10" key="2">
    <citation type="submission" date="2023-02" db="EMBL/GenBank/DDBJ databases">
        <title>Population genomics of bacteria associated with diatom.</title>
        <authorList>
            <person name="Xie J."/>
            <person name="Wang H."/>
        </authorList>
    </citation>
    <scope>NUCLEOTIDE SEQUENCE [LARGE SCALE GENOMIC DNA]</scope>
    <source>
        <strain evidence="8 10">PT47_8</strain>
    </source>
</reference>